<organism evidence="2 3">
    <name type="scientific">Brevibacterium daeguense</name>
    <dbReference type="NCBI Taxonomy" id="909936"/>
    <lineage>
        <taxon>Bacteria</taxon>
        <taxon>Bacillati</taxon>
        <taxon>Actinomycetota</taxon>
        <taxon>Actinomycetes</taxon>
        <taxon>Micrococcales</taxon>
        <taxon>Brevibacteriaceae</taxon>
        <taxon>Brevibacterium</taxon>
    </lineage>
</organism>
<proteinExistence type="predicted"/>
<accession>A0ABP8EF68</accession>
<dbReference type="Proteomes" id="UP001501586">
    <property type="component" value="Unassembled WGS sequence"/>
</dbReference>
<sequence length="150" mass="16244">MFPDYAGTVLWLGDPVAYGSSGLTDGLIRDLKAWEQCYYDALTPDLEWRSAELARQYTEEGNQLAARVADELGDGYEVEFRSFEPGAGRRRFHGTGAALNARAAAAFAELAATLKAEQEQSGGDDGYAFAPVSGNIFKPPRGRVDRGSES</sequence>
<name>A0ABP8EF68_9MICO</name>
<gene>
    <name evidence="2" type="ORF">GCM10022261_01420</name>
</gene>
<keyword evidence="3" id="KW-1185">Reference proteome</keyword>
<evidence type="ECO:0000313" key="2">
    <source>
        <dbReference type="EMBL" id="GAA4282611.1"/>
    </source>
</evidence>
<feature type="region of interest" description="Disordered" evidence="1">
    <location>
        <begin position="121"/>
        <end position="150"/>
    </location>
</feature>
<evidence type="ECO:0000313" key="3">
    <source>
        <dbReference type="Proteomes" id="UP001501586"/>
    </source>
</evidence>
<evidence type="ECO:0000256" key="1">
    <source>
        <dbReference type="SAM" id="MobiDB-lite"/>
    </source>
</evidence>
<protein>
    <submittedName>
        <fullName evidence="2">Uncharacterized protein</fullName>
    </submittedName>
</protein>
<comment type="caution">
    <text evidence="2">The sequence shown here is derived from an EMBL/GenBank/DDBJ whole genome shotgun (WGS) entry which is preliminary data.</text>
</comment>
<dbReference type="EMBL" id="BAABAZ010000003">
    <property type="protein sequence ID" value="GAA4282611.1"/>
    <property type="molecule type" value="Genomic_DNA"/>
</dbReference>
<reference evidence="3" key="1">
    <citation type="journal article" date="2019" name="Int. J. Syst. Evol. Microbiol.">
        <title>The Global Catalogue of Microorganisms (GCM) 10K type strain sequencing project: providing services to taxonomists for standard genome sequencing and annotation.</title>
        <authorList>
            <consortium name="The Broad Institute Genomics Platform"/>
            <consortium name="The Broad Institute Genome Sequencing Center for Infectious Disease"/>
            <person name="Wu L."/>
            <person name="Ma J."/>
        </authorList>
    </citation>
    <scope>NUCLEOTIDE SEQUENCE [LARGE SCALE GENOMIC DNA]</scope>
    <source>
        <strain evidence="3">JCM 17458</strain>
    </source>
</reference>